<dbReference type="GO" id="GO:0006099">
    <property type="term" value="P:tricarboxylic acid cycle"/>
    <property type="evidence" value="ECO:0007669"/>
    <property type="project" value="UniProtKB-UniPathway"/>
</dbReference>
<evidence type="ECO:0000256" key="4">
    <source>
        <dbReference type="ARBA" id="ARBA00022679"/>
    </source>
</evidence>
<gene>
    <name evidence="5" type="ORF">SAMN04487926_10360</name>
</gene>
<dbReference type="Gene3D" id="1.10.230.10">
    <property type="entry name" value="Cytochrome P450-Terp, domain 2"/>
    <property type="match status" value="1"/>
</dbReference>
<protein>
    <recommendedName>
        <fullName evidence="3">citrate synthase (unknown stereospecificity)</fullName>
        <ecNumber evidence="3">2.3.3.16</ecNumber>
    </recommendedName>
</protein>
<evidence type="ECO:0000313" key="6">
    <source>
        <dbReference type="Proteomes" id="UP000198900"/>
    </source>
</evidence>
<evidence type="ECO:0000256" key="2">
    <source>
        <dbReference type="ARBA" id="ARBA00010566"/>
    </source>
</evidence>
<accession>A0A7Z7B221</accession>
<dbReference type="GO" id="GO:0005829">
    <property type="term" value="C:cytosol"/>
    <property type="evidence" value="ECO:0007669"/>
    <property type="project" value="TreeGrafter"/>
</dbReference>
<dbReference type="AlphaFoldDB" id="A0A7Z7B221"/>
<keyword evidence="4" id="KW-0808">Transferase</keyword>
<dbReference type="EC" id="2.3.3.16" evidence="3"/>
<dbReference type="InterPro" id="IPR036969">
    <property type="entry name" value="Citrate_synthase_sf"/>
</dbReference>
<dbReference type="EMBL" id="FNDI01000003">
    <property type="protein sequence ID" value="SDH24808.1"/>
    <property type="molecule type" value="Genomic_DNA"/>
</dbReference>
<organism evidence="5 6">
    <name type="scientific">Paraburkholderia steynii</name>
    <dbReference type="NCBI Taxonomy" id="1245441"/>
    <lineage>
        <taxon>Bacteria</taxon>
        <taxon>Pseudomonadati</taxon>
        <taxon>Pseudomonadota</taxon>
        <taxon>Betaproteobacteria</taxon>
        <taxon>Burkholderiales</taxon>
        <taxon>Burkholderiaceae</taxon>
        <taxon>Paraburkholderia</taxon>
    </lineage>
</organism>
<dbReference type="GO" id="GO:0005975">
    <property type="term" value="P:carbohydrate metabolic process"/>
    <property type="evidence" value="ECO:0007669"/>
    <property type="project" value="TreeGrafter"/>
</dbReference>
<dbReference type="SUPFAM" id="SSF48256">
    <property type="entry name" value="Citrate synthase"/>
    <property type="match status" value="1"/>
</dbReference>
<dbReference type="GO" id="GO:0036440">
    <property type="term" value="F:citrate synthase activity"/>
    <property type="evidence" value="ECO:0007669"/>
    <property type="project" value="UniProtKB-EC"/>
</dbReference>
<name>A0A7Z7B221_9BURK</name>
<sequence>MQKDLMTRNEVLETLNIKAGTLYAYVSRGIIKTAPHSDGRKSLYLRTDVERVRSRKRGRPSKSASAESTMHWGEPVIASAITQVTHAGPVYRNRVAAEMARAGISFESVAQLLFTGTWQDTFAAWSSIETPADTQRLLRSYEDGLRRNDIGNLLGIVALALGMHDRGAAEISDGTSVPAARLLIQTMAGCLGYLRASPQFEYRQAHEALAPFILRATGATSSPEALHALNGAMIVLADNELAPATFAARIAASTNADLYNCVAAAIGSHVGFSTGTATQTVETALLQSTAPEDLEARLPIVREYGASRFGFNHPMYPDGDPRADVILDLVAGLPELSASTRNTLDFLATARSSLKAYPGVAIALVVLTRALSMPDGTATALWILSRTAGWVAHILEQRTQAFLLRPRAKFTGTAQNR</sequence>
<dbReference type="UniPathway" id="UPA00223">
    <property type="reaction ID" value="UER00717"/>
</dbReference>
<comment type="similarity">
    <text evidence="2">Belongs to the citrate synthase family.</text>
</comment>
<dbReference type="Pfam" id="PF00285">
    <property type="entry name" value="Citrate_synt"/>
    <property type="match status" value="1"/>
</dbReference>
<comment type="caution">
    <text evidence="5">The sequence shown here is derived from an EMBL/GenBank/DDBJ whole genome shotgun (WGS) entry which is preliminary data.</text>
</comment>
<dbReference type="CDD" id="cd06102">
    <property type="entry name" value="citrate_synt_like_2"/>
    <property type="match status" value="1"/>
</dbReference>
<evidence type="ECO:0000256" key="3">
    <source>
        <dbReference type="ARBA" id="ARBA00012972"/>
    </source>
</evidence>
<dbReference type="PANTHER" id="PTHR11739:SF4">
    <property type="entry name" value="CITRATE SYNTHASE, PEROXISOMAL"/>
    <property type="match status" value="1"/>
</dbReference>
<dbReference type="PANTHER" id="PTHR11739">
    <property type="entry name" value="CITRATE SYNTHASE"/>
    <property type="match status" value="1"/>
</dbReference>
<keyword evidence="6" id="KW-1185">Reference proteome</keyword>
<dbReference type="PRINTS" id="PR00143">
    <property type="entry name" value="CITRTSNTHASE"/>
</dbReference>
<dbReference type="InterPro" id="IPR002020">
    <property type="entry name" value="Citrate_synthase"/>
</dbReference>
<dbReference type="InterPro" id="IPR016143">
    <property type="entry name" value="Citrate_synth-like_sm_a-sub"/>
</dbReference>
<evidence type="ECO:0000313" key="5">
    <source>
        <dbReference type="EMBL" id="SDH24808.1"/>
    </source>
</evidence>
<dbReference type="Proteomes" id="UP000198900">
    <property type="component" value="Unassembled WGS sequence"/>
</dbReference>
<proteinExistence type="inferred from homology"/>
<reference evidence="5" key="1">
    <citation type="submission" date="2016-10" db="EMBL/GenBank/DDBJ databases">
        <authorList>
            <person name="Varghese N."/>
            <person name="Submissions S."/>
        </authorList>
    </citation>
    <scope>NUCLEOTIDE SEQUENCE [LARGE SCALE GENOMIC DNA]</scope>
    <source>
        <strain evidence="5">YR281</strain>
    </source>
</reference>
<dbReference type="InterPro" id="IPR016142">
    <property type="entry name" value="Citrate_synth-like_lrg_a-sub"/>
</dbReference>
<comment type="pathway">
    <text evidence="1">Carbohydrate metabolism; tricarboxylic acid cycle; isocitrate from oxaloacetate: step 1/2.</text>
</comment>
<evidence type="ECO:0000256" key="1">
    <source>
        <dbReference type="ARBA" id="ARBA00004751"/>
    </source>
</evidence>
<dbReference type="Gene3D" id="1.10.580.10">
    <property type="entry name" value="Citrate Synthase, domain 1"/>
    <property type="match status" value="1"/>
</dbReference>